<dbReference type="Proteomes" id="UP000028582">
    <property type="component" value="Unassembled WGS sequence"/>
</dbReference>
<feature type="region of interest" description="Disordered" evidence="1">
    <location>
        <begin position="1"/>
        <end position="55"/>
    </location>
</feature>
<name>A0A081A8S2_PHYNI</name>
<feature type="compositionally biased region" description="Polar residues" evidence="1">
    <location>
        <begin position="1"/>
        <end position="36"/>
    </location>
</feature>
<reference evidence="2 3" key="1">
    <citation type="submission" date="2013-11" db="EMBL/GenBank/DDBJ databases">
        <title>The Genome Sequence of Phytophthora parasitica P1976.</title>
        <authorList>
            <consortium name="The Broad Institute Genomics Platform"/>
            <person name="Russ C."/>
            <person name="Tyler B."/>
            <person name="Panabieres F."/>
            <person name="Shan W."/>
            <person name="Tripathy S."/>
            <person name="Grunwald N."/>
            <person name="Machado M."/>
            <person name="Johnson C.S."/>
            <person name="Walker B."/>
            <person name="Young S."/>
            <person name="Zeng Q."/>
            <person name="Gargeya S."/>
            <person name="Fitzgerald M."/>
            <person name="Haas B."/>
            <person name="Abouelleil A."/>
            <person name="Allen A.W."/>
            <person name="Alvarado L."/>
            <person name="Arachchi H.M."/>
            <person name="Berlin A.M."/>
            <person name="Chapman S.B."/>
            <person name="Gainer-Dewar J."/>
            <person name="Goldberg J."/>
            <person name="Griggs A."/>
            <person name="Gujja S."/>
            <person name="Hansen M."/>
            <person name="Howarth C."/>
            <person name="Imamovic A."/>
            <person name="Ireland A."/>
            <person name="Larimer J."/>
            <person name="McCowan C."/>
            <person name="Murphy C."/>
            <person name="Pearson M."/>
            <person name="Poon T.W."/>
            <person name="Priest M."/>
            <person name="Roberts A."/>
            <person name="Saif S."/>
            <person name="Shea T."/>
            <person name="Sisk P."/>
            <person name="Sykes S."/>
            <person name="Wortman J."/>
            <person name="Nusbaum C."/>
            <person name="Birren B."/>
        </authorList>
    </citation>
    <scope>NUCLEOTIDE SEQUENCE [LARGE SCALE GENOMIC DNA]</scope>
    <source>
        <strain evidence="2 3">P1976</strain>
    </source>
</reference>
<accession>A0A081A8S2</accession>
<comment type="caution">
    <text evidence="2">The sequence shown here is derived from an EMBL/GenBank/DDBJ whole genome shotgun (WGS) entry which is preliminary data.</text>
</comment>
<protein>
    <submittedName>
        <fullName evidence="2">Uncharacterized protein</fullName>
    </submittedName>
</protein>
<evidence type="ECO:0000313" key="2">
    <source>
        <dbReference type="EMBL" id="ETO75283.1"/>
    </source>
</evidence>
<proteinExistence type="predicted"/>
<dbReference type="AlphaFoldDB" id="A0A081A8S2"/>
<gene>
    <name evidence="2" type="ORF">F444_09094</name>
</gene>
<evidence type="ECO:0000313" key="3">
    <source>
        <dbReference type="Proteomes" id="UP000028582"/>
    </source>
</evidence>
<evidence type="ECO:0000256" key="1">
    <source>
        <dbReference type="SAM" id="MobiDB-lite"/>
    </source>
</evidence>
<dbReference type="EMBL" id="ANJA01001690">
    <property type="protein sequence ID" value="ETO75283.1"/>
    <property type="molecule type" value="Genomic_DNA"/>
</dbReference>
<organism evidence="2 3">
    <name type="scientific">Phytophthora nicotianae P1976</name>
    <dbReference type="NCBI Taxonomy" id="1317066"/>
    <lineage>
        <taxon>Eukaryota</taxon>
        <taxon>Sar</taxon>
        <taxon>Stramenopiles</taxon>
        <taxon>Oomycota</taxon>
        <taxon>Peronosporomycetes</taxon>
        <taxon>Peronosporales</taxon>
        <taxon>Peronosporaceae</taxon>
        <taxon>Phytophthora</taxon>
    </lineage>
</organism>
<sequence>MQLPSVNEVLNQRSNISAQEQIPDSQGQTTDTTNQPFYYEFLPPRGWGRAGRRPF</sequence>